<keyword evidence="5" id="KW-1185">Reference proteome</keyword>
<keyword evidence="1" id="KW-0547">Nucleotide-binding</keyword>
<keyword evidence="2 4" id="KW-0067">ATP-binding</keyword>
<evidence type="ECO:0000259" key="3">
    <source>
        <dbReference type="PROSITE" id="PS50893"/>
    </source>
</evidence>
<accession>A0A1H3ANV6</accession>
<reference evidence="5" key="1">
    <citation type="submission" date="2016-10" db="EMBL/GenBank/DDBJ databases">
        <authorList>
            <person name="Varghese N."/>
            <person name="Submissions S."/>
        </authorList>
    </citation>
    <scope>NUCLEOTIDE SEQUENCE [LARGE SCALE GENOMIC DNA]</scope>
    <source>
        <strain evidence="5">DSM 29303</strain>
    </source>
</reference>
<dbReference type="Gene3D" id="3.40.50.300">
    <property type="entry name" value="P-loop containing nucleotide triphosphate hydrolases"/>
    <property type="match status" value="1"/>
</dbReference>
<dbReference type="GO" id="GO:0005524">
    <property type="term" value="F:ATP binding"/>
    <property type="evidence" value="ECO:0007669"/>
    <property type="project" value="UniProtKB-KW"/>
</dbReference>
<proteinExistence type="predicted"/>
<dbReference type="Proteomes" id="UP000182944">
    <property type="component" value="Unassembled WGS sequence"/>
</dbReference>
<dbReference type="PROSITE" id="PS00211">
    <property type="entry name" value="ABC_TRANSPORTER_1"/>
    <property type="match status" value="1"/>
</dbReference>
<dbReference type="Pfam" id="PF00005">
    <property type="entry name" value="ABC_tran"/>
    <property type="match status" value="1"/>
</dbReference>
<dbReference type="GO" id="GO:0016887">
    <property type="term" value="F:ATP hydrolysis activity"/>
    <property type="evidence" value="ECO:0007669"/>
    <property type="project" value="InterPro"/>
</dbReference>
<gene>
    <name evidence="4" type="ORF">SAMN05444276_104154</name>
</gene>
<evidence type="ECO:0000313" key="5">
    <source>
        <dbReference type="Proteomes" id="UP000182944"/>
    </source>
</evidence>
<sequence>MSGLGGLAAGLEHTGANAVLTVFESILLAARGGRGAWRVTDAELGHIDRVLELLNIAALASRNLGALSGGQRQLVSLAQVLVRRPDVLLMDEPTSALDLHRQVEVLELVRDLAADTGMVAIVALHDLNQALRYAAQTLVLADGRLRAAGPTPEVVTEAMLARSYAVRARIEPCRRGCPQLIVDGPLHDEIGRDIRAG</sequence>
<evidence type="ECO:0000256" key="2">
    <source>
        <dbReference type="ARBA" id="ARBA00022840"/>
    </source>
</evidence>
<protein>
    <submittedName>
        <fullName evidence="4">Iron complex transport system ATP-binding protein</fullName>
    </submittedName>
</protein>
<dbReference type="STRING" id="1545044.SAMN05444276_104154"/>
<dbReference type="PROSITE" id="PS50893">
    <property type="entry name" value="ABC_TRANSPORTER_2"/>
    <property type="match status" value="1"/>
</dbReference>
<dbReference type="AlphaFoldDB" id="A0A1H3ANV6"/>
<dbReference type="InterPro" id="IPR027417">
    <property type="entry name" value="P-loop_NTPase"/>
</dbReference>
<organism evidence="4 5">
    <name type="scientific">Paracoccus sanguinis</name>
    <dbReference type="NCBI Taxonomy" id="1545044"/>
    <lineage>
        <taxon>Bacteria</taxon>
        <taxon>Pseudomonadati</taxon>
        <taxon>Pseudomonadota</taxon>
        <taxon>Alphaproteobacteria</taxon>
        <taxon>Rhodobacterales</taxon>
        <taxon>Paracoccaceae</taxon>
        <taxon>Paracoccus</taxon>
    </lineage>
</organism>
<dbReference type="PANTHER" id="PTHR42794">
    <property type="entry name" value="HEMIN IMPORT ATP-BINDING PROTEIN HMUV"/>
    <property type="match status" value="1"/>
</dbReference>
<dbReference type="InterPro" id="IPR017871">
    <property type="entry name" value="ABC_transporter-like_CS"/>
</dbReference>
<dbReference type="PANTHER" id="PTHR42794:SF2">
    <property type="entry name" value="ABC TRANSPORTER ATP-BINDING PROTEIN"/>
    <property type="match status" value="1"/>
</dbReference>
<evidence type="ECO:0000256" key="1">
    <source>
        <dbReference type="ARBA" id="ARBA00022741"/>
    </source>
</evidence>
<dbReference type="RefSeq" id="WP_052176309.1">
    <property type="nucleotide sequence ID" value="NZ_FNNA01000004.1"/>
</dbReference>
<evidence type="ECO:0000313" key="4">
    <source>
        <dbReference type="EMBL" id="SDX31366.1"/>
    </source>
</evidence>
<name>A0A1H3ANV6_9RHOB</name>
<dbReference type="EMBL" id="FNNA01000004">
    <property type="protein sequence ID" value="SDX31366.1"/>
    <property type="molecule type" value="Genomic_DNA"/>
</dbReference>
<dbReference type="SUPFAM" id="SSF52540">
    <property type="entry name" value="P-loop containing nucleoside triphosphate hydrolases"/>
    <property type="match status" value="1"/>
</dbReference>
<dbReference type="InterPro" id="IPR003439">
    <property type="entry name" value="ABC_transporter-like_ATP-bd"/>
</dbReference>
<feature type="domain" description="ABC transporter" evidence="3">
    <location>
        <begin position="2"/>
        <end position="167"/>
    </location>
</feature>